<accession>A0A7C5VJ54</accession>
<proteinExistence type="predicted"/>
<evidence type="ECO:0000313" key="1">
    <source>
        <dbReference type="EMBL" id="HHM67714.1"/>
    </source>
</evidence>
<sequence>MEKVVLKRSGKPGLEFEGELLYEGETSPDEASDRWSGAVGRWKEVRVYRTRGGKYVVWIARYTQWQGERDIFIAEVFASPEEAVRYLEDEAPWAAEEVAEELGVTERLE</sequence>
<dbReference type="AlphaFoldDB" id="A0A7C5VJ54"/>
<protein>
    <submittedName>
        <fullName evidence="1">Uncharacterized protein</fullName>
    </submittedName>
</protein>
<gene>
    <name evidence="1" type="ORF">ENM28_03165</name>
</gene>
<organism evidence="1">
    <name type="scientific">Thermus caliditerrae</name>
    <dbReference type="NCBI Taxonomy" id="1330700"/>
    <lineage>
        <taxon>Bacteria</taxon>
        <taxon>Thermotogati</taxon>
        <taxon>Deinococcota</taxon>
        <taxon>Deinococci</taxon>
        <taxon>Thermales</taxon>
        <taxon>Thermaceae</taxon>
        <taxon>Thermus</taxon>
    </lineage>
</organism>
<dbReference type="EMBL" id="DRXE01000119">
    <property type="protein sequence ID" value="HHM67714.1"/>
    <property type="molecule type" value="Genomic_DNA"/>
</dbReference>
<comment type="caution">
    <text evidence="1">The sequence shown here is derived from an EMBL/GenBank/DDBJ whole genome shotgun (WGS) entry which is preliminary data.</text>
</comment>
<reference evidence="1" key="1">
    <citation type="journal article" date="2020" name="mSystems">
        <title>Genome- and Community-Level Interaction Insights into Carbon Utilization and Element Cycling Functions of Hydrothermarchaeota in Hydrothermal Sediment.</title>
        <authorList>
            <person name="Zhou Z."/>
            <person name="Liu Y."/>
            <person name="Xu W."/>
            <person name="Pan J."/>
            <person name="Luo Z.H."/>
            <person name="Li M."/>
        </authorList>
    </citation>
    <scope>NUCLEOTIDE SEQUENCE [LARGE SCALE GENOMIC DNA]</scope>
    <source>
        <strain evidence="1">SpSt-1071</strain>
    </source>
</reference>
<name>A0A7C5VJ54_9DEIN</name>